<gene>
    <name evidence="2" type="ORF">BpHYR1_039625</name>
</gene>
<comment type="subcellular location">
    <subcellularLocation>
        <location evidence="1">Golgi apparatus</location>
        <location evidence="1">Golgi stack membrane</location>
        <topology evidence="1">Single-pass type II membrane protein</topology>
    </subcellularLocation>
</comment>
<protein>
    <recommendedName>
        <fullName evidence="1">Hexosyltransferase</fullName>
        <ecNumber evidence="1">2.4.1.-</ecNumber>
    </recommendedName>
</protein>
<keyword evidence="1" id="KW-0808">Transferase</keyword>
<dbReference type="EC" id="2.4.1.-" evidence="1"/>
<keyword evidence="3" id="KW-1185">Reference proteome</keyword>
<dbReference type="GO" id="GO:0008376">
    <property type="term" value="F:acetylgalactosaminyltransferase activity"/>
    <property type="evidence" value="ECO:0007669"/>
    <property type="project" value="InterPro"/>
</dbReference>
<dbReference type="GO" id="GO:0032580">
    <property type="term" value="C:Golgi cisterna membrane"/>
    <property type="evidence" value="ECO:0007669"/>
    <property type="project" value="UniProtKB-SubCell"/>
</dbReference>
<reference evidence="2 3" key="1">
    <citation type="journal article" date="2018" name="Sci. Rep.">
        <title>Genomic signatures of local adaptation to the degree of environmental predictability in rotifers.</title>
        <authorList>
            <person name="Franch-Gras L."/>
            <person name="Hahn C."/>
            <person name="Garcia-Roger E.M."/>
            <person name="Carmona M.J."/>
            <person name="Serra M."/>
            <person name="Gomez A."/>
        </authorList>
    </citation>
    <scope>NUCLEOTIDE SEQUENCE [LARGE SCALE GENOMIC DNA]</scope>
    <source>
        <strain evidence="2">HYR1</strain>
    </source>
</reference>
<evidence type="ECO:0000313" key="2">
    <source>
        <dbReference type="EMBL" id="RNA14937.1"/>
    </source>
</evidence>
<proteinExistence type="inferred from homology"/>
<dbReference type="AlphaFoldDB" id="A0A3M7QU31"/>
<evidence type="ECO:0000313" key="3">
    <source>
        <dbReference type="Proteomes" id="UP000276133"/>
    </source>
</evidence>
<keyword evidence="1" id="KW-0812">Transmembrane</keyword>
<evidence type="ECO:0000256" key="1">
    <source>
        <dbReference type="RuleBase" id="RU364016"/>
    </source>
</evidence>
<dbReference type="Gene3D" id="3.90.550.10">
    <property type="entry name" value="Spore Coat Polysaccharide Biosynthesis Protein SpsA, Chain A"/>
    <property type="match status" value="1"/>
</dbReference>
<name>A0A3M7QU31_BRAPC</name>
<dbReference type="Pfam" id="PF05679">
    <property type="entry name" value="CHGN"/>
    <property type="match status" value="1"/>
</dbReference>
<keyword evidence="1" id="KW-0333">Golgi apparatus</keyword>
<comment type="similarity">
    <text evidence="1">Belongs to the chondroitin N-acetylgalactosaminyltransferase family.</text>
</comment>
<dbReference type="EMBL" id="REGN01005084">
    <property type="protein sequence ID" value="RNA14937.1"/>
    <property type="molecule type" value="Genomic_DNA"/>
</dbReference>
<comment type="caution">
    <text evidence="2">The sequence shown here is derived from an EMBL/GenBank/DDBJ whole genome shotgun (WGS) entry which is preliminary data.</text>
</comment>
<accession>A0A3M7QU31</accession>
<dbReference type="Proteomes" id="UP000276133">
    <property type="component" value="Unassembled WGS sequence"/>
</dbReference>
<sequence length="72" mass="8480">MKLISEGNGEWRHFSYGALSIYKNDFNRIEFNENITQWGKEDIEIAEYIIKLGDIKIFRSLDPGIQEDNLKN</sequence>
<dbReference type="InterPro" id="IPR029044">
    <property type="entry name" value="Nucleotide-diphossugar_trans"/>
</dbReference>
<dbReference type="InterPro" id="IPR008428">
    <property type="entry name" value="Chond_GalNAc"/>
</dbReference>
<dbReference type="STRING" id="10195.A0A3M7QU31"/>
<organism evidence="2 3">
    <name type="scientific">Brachionus plicatilis</name>
    <name type="common">Marine rotifer</name>
    <name type="synonym">Brachionus muelleri</name>
    <dbReference type="NCBI Taxonomy" id="10195"/>
    <lineage>
        <taxon>Eukaryota</taxon>
        <taxon>Metazoa</taxon>
        <taxon>Spiralia</taxon>
        <taxon>Gnathifera</taxon>
        <taxon>Rotifera</taxon>
        <taxon>Eurotatoria</taxon>
        <taxon>Monogononta</taxon>
        <taxon>Pseudotrocha</taxon>
        <taxon>Ploima</taxon>
        <taxon>Brachionidae</taxon>
        <taxon>Brachionus</taxon>
    </lineage>
</organism>
<keyword evidence="1" id="KW-0735">Signal-anchor</keyword>